<sequence length="84" mass="9888">WLKNGRKTVYMGHRRFLPMNHRFRTTLKKYFDGRVELIPPTNPLLGPDILSLLKDIPHTFGKQFEENLRGGRPRKRKSRGSSRA</sequence>
<dbReference type="Pfam" id="PF02992">
    <property type="entry name" value="Transposase_21"/>
    <property type="match status" value="1"/>
</dbReference>
<name>A0AAD4S706_9MAGN</name>
<feature type="compositionally biased region" description="Basic residues" evidence="1">
    <location>
        <begin position="71"/>
        <end position="84"/>
    </location>
</feature>
<feature type="non-terminal residue" evidence="2">
    <location>
        <position position="84"/>
    </location>
</feature>
<feature type="region of interest" description="Disordered" evidence="1">
    <location>
        <begin position="64"/>
        <end position="84"/>
    </location>
</feature>
<organism evidence="2 3">
    <name type="scientific">Papaver atlanticum</name>
    <dbReference type="NCBI Taxonomy" id="357466"/>
    <lineage>
        <taxon>Eukaryota</taxon>
        <taxon>Viridiplantae</taxon>
        <taxon>Streptophyta</taxon>
        <taxon>Embryophyta</taxon>
        <taxon>Tracheophyta</taxon>
        <taxon>Spermatophyta</taxon>
        <taxon>Magnoliopsida</taxon>
        <taxon>Ranunculales</taxon>
        <taxon>Papaveraceae</taxon>
        <taxon>Papaveroideae</taxon>
        <taxon>Papaver</taxon>
    </lineage>
</organism>
<keyword evidence="3" id="KW-1185">Reference proteome</keyword>
<dbReference type="InterPro" id="IPR004242">
    <property type="entry name" value="Transposase_21"/>
</dbReference>
<reference evidence="2" key="1">
    <citation type="submission" date="2022-04" db="EMBL/GenBank/DDBJ databases">
        <title>A functionally conserved STORR gene fusion in Papaver species that diverged 16.8 million years ago.</title>
        <authorList>
            <person name="Catania T."/>
        </authorList>
    </citation>
    <scope>NUCLEOTIDE SEQUENCE</scope>
    <source>
        <strain evidence="2">S-188037</strain>
    </source>
</reference>
<dbReference type="EMBL" id="JAJJMB010013076">
    <property type="protein sequence ID" value="KAI3871108.1"/>
    <property type="molecule type" value="Genomic_DNA"/>
</dbReference>
<evidence type="ECO:0000313" key="3">
    <source>
        <dbReference type="Proteomes" id="UP001202328"/>
    </source>
</evidence>
<gene>
    <name evidence="2" type="ORF">MKW98_015008</name>
</gene>
<dbReference type="Proteomes" id="UP001202328">
    <property type="component" value="Unassembled WGS sequence"/>
</dbReference>
<proteinExistence type="predicted"/>
<accession>A0AAD4S706</accession>
<dbReference type="AlphaFoldDB" id="A0AAD4S706"/>
<protein>
    <submittedName>
        <fullName evidence="2">Uncharacterized protein</fullName>
    </submittedName>
</protein>
<evidence type="ECO:0000313" key="2">
    <source>
        <dbReference type="EMBL" id="KAI3871108.1"/>
    </source>
</evidence>
<feature type="non-terminal residue" evidence="2">
    <location>
        <position position="1"/>
    </location>
</feature>
<evidence type="ECO:0000256" key="1">
    <source>
        <dbReference type="SAM" id="MobiDB-lite"/>
    </source>
</evidence>
<comment type="caution">
    <text evidence="2">The sequence shown here is derived from an EMBL/GenBank/DDBJ whole genome shotgun (WGS) entry which is preliminary data.</text>
</comment>